<accession>A0ABQ4H491</accession>
<comment type="caution">
    <text evidence="1">The sequence shown here is derived from an EMBL/GenBank/DDBJ whole genome shotgun (WGS) entry which is preliminary data.</text>
</comment>
<proteinExistence type="predicted"/>
<name>A0ABQ4H491_9ACTN</name>
<reference evidence="1 2" key="1">
    <citation type="submission" date="2021-01" db="EMBL/GenBank/DDBJ databases">
        <title>Whole genome shotgun sequence of Planomonospora parontospora subsp. parontospora NBRC 13880.</title>
        <authorList>
            <person name="Komaki H."/>
            <person name="Tamura T."/>
        </authorList>
    </citation>
    <scope>NUCLEOTIDE SEQUENCE [LARGE SCALE GENOMIC DNA]</scope>
    <source>
        <strain evidence="1 2">NBRC 13880</strain>
    </source>
</reference>
<gene>
    <name evidence="1" type="ORF">Ppa06_07380</name>
</gene>
<evidence type="ECO:0008006" key="3">
    <source>
        <dbReference type="Google" id="ProtNLM"/>
    </source>
</evidence>
<protein>
    <recommendedName>
        <fullName evidence="3">Secreted protein</fullName>
    </recommendedName>
</protein>
<dbReference type="EMBL" id="BOOL01000007">
    <property type="protein sequence ID" value="GII06940.1"/>
    <property type="molecule type" value="Genomic_DNA"/>
</dbReference>
<evidence type="ECO:0000313" key="2">
    <source>
        <dbReference type="Proteomes" id="UP000633041"/>
    </source>
</evidence>
<dbReference type="Proteomes" id="UP000633041">
    <property type="component" value="Unassembled WGS sequence"/>
</dbReference>
<sequence length="211" mass="23078">MLECSVPQSQEADHEHVRSLPRAHDPFRLMDRPVWLLDVDGVINVARPGWGGVPRRGTAYSGGDAYRMRWAPALTDRIRALHRAGGVEIRWCSTWCADADQMERLFALPRLARAWSGHLSAVVAAEAKLAAARRILAQERRLVWTDDVETPTCGPVYDELTEGGRALLIAPSPRRGLQPDDLTAIETFVSTSVNEGLGGPAEGADLPAPGR</sequence>
<organism evidence="1 2">
    <name type="scientific">Planomonospora parontospora subsp. parontospora</name>
    <dbReference type="NCBI Taxonomy" id="97194"/>
    <lineage>
        <taxon>Bacteria</taxon>
        <taxon>Bacillati</taxon>
        <taxon>Actinomycetota</taxon>
        <taxon>Actinomycetes</taxon>
        <taxon>Streptosporangiales</taxon>
        <taxon>Streptosporangiaceae</taxon>
        <taxon>Planomonospora</taxon>
    </lineage>
</organism>
<evidence type="ECO:0000313" key="1">
    <source>
        <dbReference type="EMBL" id="GII06940.1"/>
    </source>
</evidence>
<keyword evidence="2" id="KW-1185">Reference proteome</keyword>